<reference evidence="1 2" key="1">
    <citation type="submission" date="2022-10" db="EMBL/GenBank/DDBJ databases">
        <title>Draft genome sequence of Streptomyces sp. YSPA8.</title>
        <authorList>
            <person name="Moriuchi R."/>
            <person name="Dohra H."/>
            <person name="Yamamura H."/>
            <person name="Kodani S."/>
        </authorList>
    </citation>
    <scope>NUCLEOTIDE SEQUENCE [LARGE SCALE GENOMIC DNA]</scope>
    <source>
        <strain evidence="1 2">YSPA8</strain>
    </source>
</reference>
<dbReference type="RefSeq" id="WP_323446736.1">
    <property type="nucleotide sequence ID" value="NZ_BSBI01000003.1"/>
</dbReference>
<dbReference type="Proteomes" id="UP001291653">
    <property type="component" value="Unassembled WGS sequence"/>
</dbReference>
<proteinExistence type="predicted"/>
<accession>A0ABQ5NWT5</accession>
<keyword evidence="2" id="KW-1185">Reference proteome</keyword>
<sequence length="174" mass="18835">MVSVLLLSGCGPDRAVSGPPDRAGTALLNEREAPTFTGFDGAKAGEEYRFALPVPYNGSARDIEITRAELLDPPAGLKVTGMAAYSAAETDKSVMLTVRPRDSDLERILDRAKDRIGEPAKVGADSLSDIYYMVSLRVTGPVTGHTRDCRYTYRQGGETYAQIVGCDFRLSLEK</sequence>
<dbReference type="EMBL" id="BSBI01000003">
    <property type="protein sequence ID" value="GLF94674.1"/>
    <property type="molecule type" value="Genomic_DNA"/>
</dbReference>
<organism evidence="1 2">
    <name type="scientific">Streptomyces yaizuensis</name>
    <dbReference type="NCBI Taxonomy" id="2989713"/>
    <lineage>
        <taxon>Bacteria</taxon>
        <taxon>Bacillati</taxon>
        <taxon>Actinomycetota</taxon>
        <taxon>Actinomycetes</taxon>
        <taxon>Kitasatosporales</taxon>
        <taxon>Streptomycetaceae</taxon>
        <taxon>Streptomyces</taxon>
    </lineage>
</organism>
<comment type="caution">
    <text evidence="1">The sequence shown here is derived from an EMBL/GenBank/DDBJ whole genome shotgun (WGS) entry which is preliminary data.</text>
</comment>
<gene>
    <name evidence="1" type="ORF">SYYSPA8_10275</name>
</gene>
<evidence type="ECO:0008006" key="3">
    <source>
        <dbReference type="Google" id="ProtNLM"/>
    </source>
</evidence>
<evidence type="ECO:0000313" key="1">
    <source>
        <dbReference type="EMBL" id="GLF94674.1"/>
    </source>
</evidence>
<evidence type="ECO:0000313" key="2">
    <source>
        <dbReference type="Proteomes" id="UP001291653"/>
    </source>
</evidence>
<protein>
    <recommendedName>
        <fullName evidence="3">Lipoprotein</fullName>
    </recommendedName>
</protein>
<name>A0ABQ5NWT5_9ACTN</name>